<feature type="binding site" evidence="3">
    <location>
        <position position="359"/>
    </location>
    <ligand>
        <name>Fe cation</name>
        <dbReference type="ChEBI" id="CHEBI:24875"/>
        <note>catalytic</note>
    </ligand>
</feature>
<organism evidence="4 5">
    <name type="scientific">Arthrobotrys conoides</name>
    <dbReference type="NCBI Taxonomy" id="74498"/>
    <lineage>
        <taxon>Eukaryota</taxon>
        <taxon>Fungi</taxon>
        <taxon>Dikarya</taxon>
        <taxon>Ascomycota</taxon>
        <taxon>Pezizomycotina</taxon>
        <taxon>Orbiliomycetes</taxon>
        <taxon>Orbiliales</taxon>
        <taxon>Orbiliaceae</taxon>
        <taxon>Arthrobotrys</taxon>
    </lineage>
</organism>
<protein>
    <recommendedName>
        <fullName evidence="2">cysteine dioxygenase</fullName>
        <ecNumber evidence="2">1.13.11.20</ecNumber>
    </recommendedName>
</protein>
<dbReference type="Proteomes" id="UP001307849">
    <property type="component" value="Unassembled WGS sequence"/>
</dbReference>
<dbReference type="GO" id="GO:0017172">
    <property type="term" value="F:cysteine dioxygenase activity"/>
    <property type="evidence" value="ECO:0007669"/>
    <property type="project" value="UniProtKB-EC"/>
</dbReference>
<accession>A0AAN8N8N2</accession>
<feature type="binding site" evidence="3">
    <location>
        <position position="304"/>
    </location>
    <ligand>
        <name>Fe cation</name>
        <dbReference type="ChEBI" id="CHEBI:24875"/>
        <note>catalytic</note>
    </ligand>
</feature>
<name>A0AAN8N8N2_9PEZI</name>
<dbReference type="InterPro" id="IPR014710">
    <property type="entry name" value="RmlC-like_jellyroll"/>
</dbReference>
<keyword evidence="3" id="KW-0408">Iron</keyword>
<dbReference type="Gene3D" id="2.60.120.10">
    <property type="entry name" value="Jelly Rolls"/>
    <property type="match status" value="1"/>
</dbReference>
<evidence type="ECO:0000313" key="5">
    <source>
        <dbReference type="Proteomes" id="UP001307849"/>
    </source>
</evidence>
<dbReference type="Pfam" id="PF05995">
    <property type="entry name" value="CDO_I"/>
    <property type="match status" value="1"/>
</dbReference>
<feature type="binding site" evidence="3">
    <location>
        <position position="306"/>
    </location>
    <ligand>
        <name>Fe cation</name>
        <dbReference type="ChEBI" id="CHEBI:24875"/>
        <note>catalytic</note>
    </ligand>
</feature>
<proteinExistence type="inferred from homology"/>
<dbReference type="InterPro" id="IPR010300">
    <property type="entry name" value="CDO_1"/>
</dbReference>
<evidence type="ECO:0000256" key="1">
    <source>
        <dbReference type="ARBA" id="ARBA00006622"/>
    </source>
</evidence>
<reference evidence="4 5" key="1">
    <citation type="submission" date="2019-10" db="EMBL/GenBank/DDBJ databases">
        <authorList>
            <person name="Palmer J.M."/>
        </authorList>
    </citation>
    <scope>NUCLEOTIDE SEQUENCE [LARGE SCALE GENOMIC DNA]</scope>
    <source>
        <strain evidence="4 5">TWF506</strain>
    </source>
</reference>
<comment type="similarity">
    <text evidence="1">Belongs to the cysteine dioxygenase family.</text>
</comment>
<dbReference type="AlphaFoldDB" id="A0AAN8N8N2"/>
<dbReference type="EC" id="1.13.11.20" evidence="2"/>
<keyword evidence="5" id="KW-1185">Reference proteome</keyword>
<dbReference type="GO" id="GO:0005506">
    <property type="term" value="F:iron ion binding"/>
    <property type="evidence" value="ECO:0007669"/>
    <property type="project" value="InterPro"/>
</dbReference>
<dbReference type="EMBL" id="JAVHJM010000010">
    <property type="protein sequence ID" value="KAK6504449.1"/>
    <property type="molecule type" value="Genomic_DNA"/>
</dbReference>
<gene>
    <name evidence="4" type="ORF">TWF506_002646</name>
</gene>
<dbReference type="CDD" id="cd10548">
    <property type="entry name" value="cupin_CDO"/>
    <property type="match status" value="1"/>
</dbReference>
<evidence type="ECO:0000256" key="3">
    <source>
        <dbReference type="PIRSR" id="PIRSR610300-51"/>
    </source>
</evidence>
<evidence type="ECO:0000256" key="2">
    <source>
        <dbReference type="ARBA" id="ARBA00013133"/>
    </source>
</evidence>
<dbReference type="InterPro" id="IPR011051">
    <property type="entry name" value="RmlC_Cupin_sf"/>
</dbReference>
<sequence length="430" mass="48227">MADALDFCNPFWEKPKFKKTTLAMSSRISDLASIGIAALAIDGKGTIAVKSWSTDSVEFRVKQTGDTPYPILVLKITNSTVSFSQEDKDGNATPLIDESVRPEGNPYVPTIAPKDGTVYWLSVDRSNRVLRYGKHYTCKALTLMEVKLDSQLDLWLEHLGPVEVDDGASPQVKISRLPVIVDLPPTVVTNEEVSLRDLSLRRVTTWANLPEACQKLYHNVAGKNVTLESPDFEGFADAIHKSVTTEGYWGHSKLKSKCKDPNNVEIDEFRHKYLRITIGSHTGNSPGIPYVMEVWPPRHRSPIHDHGNACAVIRILSGAIQCTWYDAVIGGAEPTKLGEPVVLKKDKITWIGDNQYQVHALENTKEETCVTLQCYAFTDDNNLHVEKFQYIDAKSKDKAPFTPNSDCTFEDFYTYMKWEWDNKGPYPTGP</sequence>
<keyword evidence="3" id="KW-0479">Metal-binding</keyword>
<dbReference type="SUPFAM" id="SSF51182">
    <property type="entry name" value="RmlC-like cupins"/>
    <property type="match status" value="1"/>
</dbReference>
<comment type="caution">
    <text evidence="4">The sequence shown here is derived from an EMBL/GenBank/DDBJ whole genome shotgun (WGS) entry which is preliminary data.</text>
</comment>
<evidence type="ECO:0000313" key="4">
    <source>
        <dbReference type="EMBL" id="KAK6504449.1"/>
    </source>
</evidence>